<organism evidence="2 3">
    <name type="scientific">Peronospora belbahrii</name>
    <dbReference type="NCBI Taxonomy" id="622444"/>
    <lineage>
        <taxon>Eukaryota</taxon>
        <taxon>Sar</taxon>
        <taxon>Stramenopiles</taxon>
        <taxon>Oomycota</taxon>
        <taxon>Peronosporomycetes</taxon>
        <taxon>Peronosporales</taxon>
        <taxon>Peronosporaceae</taxon>
        <taxon>Peronospora</taxon>
    </lineage>
</organism>
<reference evidence="2" key="1">
    <citation type="submission" date="2021-11" db="EMBL/GenBank/DDBJ databases">
        <authorList>
            <person name="Islam A."/>
            <person name="Islam S."/>
            <person name="Flora M.S."/>
            <person name="Rahman M."/>
            <person name="Ziaur R.M."/>
            <person name="Epstein J.H."/>
            <person name="Hassan M."/>
            <person name="Klassen M."/>
            <person name="Woodard K."/>
            <person name="Webb A."/>
            <person name="Webby R.J."/>
            <person name="El Zowalaty M.E."/>
        </authorList>
    </citation>
    <scope>NUCLEOTIDE SEQUENCE</scope>
    <source>
        <strain evidence="2">Pbs3</strain>
    </source>
</reference>
<evidence type="ECO:0000313" key="3">
    <source>
        <dbReference type="Proteomes" id="UP001160483"/>
    </source>
</evidence>
<comment type="caution">
    <text evidence="2">The sequence shown here is derived from an EMBL/GenBank/DDBJ whole genome shotgun (WGS) entry which is preliminary data.</text>
</comment>
<accession>A0AAU9KVR1</accession>
<feature type="compositionally biased region" description="Basic residues" evidence="1">
    <location>
        <begin position="23"/>
        <end position="36"/>
    </location>
</feature>
<feature type="region of interest" description="Disordered" evidence="1">
    <location>
        <begin position="1"/>
        <end position="71"/>
    </location>
</feature>
<dbReference type="EMBL" id="CAKKTJ010000155">
    <property type="protein sequence ID" value="CAH0476504.1"/>
    <property type="molecule type" value="Genomic_DNA"/>
</dbReference>
<proteinExistence type="predicted"/>
<protein>
    <submittedName>
        <fullName evidence="2">Uncharacterized protein</fullName>
    </submittedName>
</protein>
<evidence type="ECO:0000256" key="1">
    <source>
        <dbReference type="SAM" id="MobiDB-lite"/>
    </source>
</evidence>
<dbReference type="Proteomes" id="UP001160483">
    <property type="component" value="Unassembled WGS sequence"/>
</dbReference>
<gene>
    <name evidence="2" type="ORF">PBS003_LOCUS3282</name>
</gene>
<dbReference type="AlphaFoldDB" id="A0AAU9KVR1"/>
<feature type="compositionally biased region" description="Acidic residues" evidence="1">
    <location>
        <begin position="54"/>
        <end position="71"/>
    </location>
</feature>
<feature type="compositionally biased region" description="Basic and acidic residues" evidence="1">
    <location>
        <begin position="7"/>
        <end position="22"/>
    </location>
</feature>
<sequence>MSEEEAQEKPERKKKKPGDSKTGKGRKMLIEKKKRKNSESSSSTQIATSNLEVGDTDDYDEDFHEYSDPEQDEYDLLLSGFNVGMSGVVKR</sequence>
<evidence type="ECO:0000313" key="2">
    <source>
        <dbReference type="EMBL" id="CAH0476504.1"/>
    </source>
</evidence>
<name>A0AAU9KVR1_9STRA</name>